<comment type="caution">
    <text evidence="2">The sequence shown here is derived from an EMBL/GenBank/DDBJ whole genome shotgun (WGS) entry which is preliminary data.</text>
</comment>
<dbReference type="AlphaFoldDB" id="A0A8J2P8F1"/>
<protein>
    <recommendedName>
        <fullName evidence="1">FAS1 domain-containing protein</fullName>
    </recommendedName>
</protein>
<evidence type="ECO:0000313" key="3">
    <source>
        <dbReference type="Proteomes" id="UP000708208"/>
    </source>
</evidence>
<organism evidence="2 3">
    <name type="scientific">Allacma fusca</name>
    <dbReference type="NCBI Taxonomy" id="39272"/>
    <lineage>
        <taxon>Eukaryota</taxon>
        <taxon>Metazoa</taxon>
        <taxon>Ecdysozoa</taxon>
        <taxon>Arthropoda</taxon>
        <taxon>Hexapoda</taxon>
        <taxon>Collembola</taxon>
        <taxon>Symphypleona</taxon>
        <taxon>Sminthuridae</taxon>
        <taxon>Allacma</taxon>
    </lineage>
</organism>
<feature type="domain" description="FAS1" evidence="1">
    <location>
        <begin position="10"/>
        <end position="85"/>
    </location>
</feature>
<name>A0A8J2P8F1_9HEXA</name>
<accession>A0A8J2P8F1</accession>
<evidence type="ECO:0000259" key="1">
    <source>
        <dbReference type="PROSITE" id="PS50213"/>
    </source>
</evidence>
<keyword evidence="3" id="KW-1185">Reference proteome</keyword>
<proteinExistence type="predicted"/>
<reference evidence="2" key="1">
    <citation type="submission" date="2021-06" db="EMBL/GenBank/DDBJ databases">
        <authorList>
            <person name="Hodson N. C."/>
            <person name="Mongue J. A."/>
            <person name="Jaron S. K."/>
        </authorList>
    </citation>
    <scope>NUCLEOTIDE SEQUENCE</scope>
</reference>
<evidence type="ECO:0000313" key="2">
    <source>
        <dbReference type="EMBL" id="CAG7785593.1"/>
    </source>
</evidence>
<sequence>MLDDVLIPDRARTLLELVDSRQLFIFAQLIRVAGLEDLFSNPADYTLFAPTEPALYTLEEEWLDEAKSSPELARKIFMKRTTAVS</sequence>
<dbReference type="InterPro" id="IPR000782">
    <property type="entry name" value="FAS1_domain"/>
</dbReference>
<dbReference type="EMBL" id="CAJVCH010299470">
    <property type="protein sequence ID" value="CAG7785593.1"/>
    <property type="molecule type" value="Genomic_DNA"/>
</dbReference>
<gene>
    <name evidence="2" type="ORF">AFUS01_LOCUS24209</name>
</gene>
<dbReference type="Pfam" id="PF02469">
    <property type="entry name" value="Fasciclin"/>
    <property type="match status" value="1"/>
</dbReference>
<dbReference type="OrthoDB" id="286301at2759"/>
<dbReference type="PROSITE" id="PS50213">
    <property type="entry name" value="FAS1"/>
    <property type="match status" value="1"/>
</dbReference>
<dbReference type="Proteomes" id="UP000708208">
    <property type="component" value="Unassembled WGS sequence"/>
</dbReference>